<sequence length="145" mass="16327">MKRHWIGGLAGLLLAMILVGCGAEGATGQVESLSPDELKKYTEGNNQAFILLNNTEDEKERKDNINLVEEKIKSISVKEINAKSEEMLDNNLKPNDLGLKDIQFKTLGYYEDGTLEKYVSLRDVDYSSEDKKHKAIEKFIDETTS</sequence>
<comment type="caution">
    <text evidence="2">The sequence shown here is derived from an EMBL/GenBank/DDBJ whole genome shotgun (WGS) entry which is preliminary data.</text>
</comment>
<feature type="chain" id="PRO_5017550242" description="Lipoprotein" evidence="1">
    <location>
        <begin position="26"/>
        <end position="145"/>
    </location>
</feature>
<evidence type="ECO:0000256" key="1">
    <source>
        <dbReference type="SAM" id="SignalP"/>
    </source>
</evidence>
<evidence type="ECO:0000313" key="3">
    <source>
        <dbReference type="Proteomes" id="UP000257032"/>
    </source>
</evidence>
<reference evidence="2 3" key="1">
    <citation type="submission" date="2018-08" db="EMBL/GenBank/DDBJ databases">
        <title>Genome sequence of strict halophilic Halobacillus trueperi SS1 isolated from Lunsu, a salty water body of North West Himalayas.</title>
        <authorList>
            <person name="Gupta S."/>
            <person name="Sharma P."/>
            <person name="Dev K."/>
            <person name="Baumler D."/>
            <person name="Sourirajan A."/>
        </authorList>
    </citation>
    <scope>NUCLEOTIDE SEQUENCE [LARGE SCALE GENOMIC DNA]</scope>
    <source>
        <strain evidence="2 3">SS1</strain>
    </source>
</reference>
<keyword evidence="1" id="KW-0732">Signal</keyword>
<accession>A0A3D8VJT6</accession>
<dbReference type="AlphaFoldDB" id="A0A3D8VJT6"/>
<dbReference type="PROSITE" id="PS51257">
    <property type="entry name" value="PROKAR_LIPOPROTEIN"/>
    <property type="match status" value="1"/>
</dbReference>
<gene>
    <name evidence="2" type="ORF">DXT76_16715</name>
</gene>
<dbReference type="RefSeq" id="WP_115894831.1">
    <property type="nucleotide sequence ID" value="NZ_QTLC01000063.1"/>
</dbReference>
<name>A0A3D8VJT6_9BACI</name>
<evidence type="ECO:0008006" key="4">
    <source>
        <dbReference type="Google" id="ProtNLM"/>
    </source>
</evidence>
<feature type="signal peptide" evidence="1">
    <location>
        <begin position="1"/>
        <end position="25"/>
    </location>
</feature>
<protein>
    <recommendedName>
        <fullName evidence="4">Lipoprotein</fullName>
    </recommendedName>
</protein>
<proteinExistence type="predicted"/>
<evidence type="ECO:0000313" key="2">
    <source>
        <dbReference type="EMBL" id="RDY69098.1"/>
    </source>
</evidence>
<dbReference type="EMBL" id="QTLC01000063">
    <property type="protein sequence ID" value="RDY69098.1"/>
    <property type="molecule type" value="Genomic_DNA"/>
</dbReference>
<organism evidence="2 3">
    <name type="scientific">Halobacillus trueperi</name>
    <dbReference type="NCBI Taxonomy" id="156205"/>
    <lineage>
        <taxon>Bacteria</taxon>
        <taxon>Bacillati</taxon>
        <taxon>Bacillota</taxon>
        <taxon>Bacilli</taxon>
        <taxon>Bacillales</taxon>
        <taxon>Bacillaceae</taxon>
        <taxon>Halobacillus</taxon>
    </lineage>
</organism>
<dbReference type="Proteomes" id="UP000257032">
    <property type="component" value="Unassembled WGS sequence"/>
</dbReference>